<reference evidence="1" key="1">
    <citation type="journal article" date="2015" name="Nature">
        <title>Complex archaea that bridge the gap between prokaryotes and eukaryotes.</title>
        <authorList>
            <person name="Spang A."/>
            <person name="Saw J.H."/>
            <person name="Jorgensen S.L."/>
            <person name="Zaremba-Niedzwiedzka K."/>
            <person name="Martijn J."/>
            <person name="Lind A.E."/>
            <person name="van Eijk R."/>
            <person name="Schleper C."/>
            <person name="Guy L."/>
            <person name="Ettema T.J."/>
        </authorList>
    </citation>
    <scope>NUCLEOTIDE SEQUENCE</scope>
</reference>
<dbReference type="EMBL" id="LAZR01000143">
    <property type="protein sequence ID" value="KKN86880.1"/>
    <property type="molecule type" value="Genomic_DNA"/>
</dbReference>
<sequence length="71" mass="8104">MIRATIEERVRNCSKCFDLLNCRTSYGAPRRNIFALCLEVLVVGMFTGQRLRWLHTREGAQNYGSQGGHSD</sequence>
<gene>
    <name evidence="1" type="ORF">LCGC14_0264420</name>
</gene>
<evidence type="ECO:0000313" key="1">
    <source>
        <dbReference type="EMBL" id="KKN86880.1"/>
    </source>
</evidence>
<comment type="caution">
    <text evidence="1">The sequence shown here is derived from an EMBL/GenBank/DDBJ whole genome shotgun (WGS) entry which is preliminary data.</text>
</comment>
<name>A0A0F9U0Y2_9ZZZZ</name>
<accession>A0A0F9U0Y2</accession>
<dbReference type="AlphaFoldDB" id="A0A0F9U0Y2"/>
<protein>
    <submittedName>
        <fullName evidence="1">Uncharacterized protein</fullName>
    </submittedName>
</protein>
<proteinExistence type="predicted"/>
<organism evidence="1">
    <name type="scientific">marine sediment metagenome</name>
    <dbReference type="NCBI Taxonomy" id="412755"/>
    <lineage>
        <taxon>unclassified sequences</taxon>
        <taxon>metagenomes</taxon>
        <taxon>ecological metagenomes</taxon>
    </lineage>
</organism>